<proteinExistence type="predicted"/>
<dbReference type="EMBL" id="LCFD01000033">
    <property type="protein sequence ID" value="KKS84277.1"/>
    <property type="molecule type" value="Genomic_DNA"/>
</dbReference>
<feature type="transmembrane region" description="Helical" evidence="1">
    <location>
        <begin position="66"/>
        <end position="84"/>
    </location>
</feature>
<feature type="transmembrane region" description="Helical" evidence="1">
    <location>
        <begin position="290"/>
        <end position="308"/>
    </location>
</feature>
<organism evidence="2 3">
    <name type="scientific">Candidatus Gottesmanbacteria bacterium GW2011_GWB1_43_11</name>
    <dbReference type="NCBI Taxonomy" id="1618446"/>
    <lineage>
        <taxon>Bacteria</taxon>
        <taxon>Candidatus Gottesmaniibacteriota</taxon>
    </lineage>
</organism>
<feature type="transmembrane region" description="Helical" evidence="1">
    <location>
        <begin position="174"/>
        <end position="207"/>
    </location>
</feature>
<dbReference type="Proteomes" id="UP000034050">
    <property type="component" value="Unassembled WGS sequence"/>
</dbReference>
<feature type="transmembrane region" description="Helical" evidence="1">
    <location>
        <begin position="352"/>
        <end position="372"/>
    </location>
</feature>
<reference evidence="2 3" key="1">
    <citation type="journal article" date="2015" name="Nature">
        <title>rRNA introns, odd ribosomes, and small enigmatic genomes across a large radiation of phyla.</title>
        <authorList>
            <person name="Brown C.T."/>
            <person name="Hug L.A."/>
            <person name="Thomas B.C."/>
            <person name="Sharon I."/>
            <person name="Castelle C.J."/>
            <person name="Singh A."/>
            <person name="Wilkins M.J."/>
            <person name="Williams K.H."/>
            <person name="Banfield J.F."/>
        </authorList>
    </citation>
    <scope>NUCLEOTIDE SEQUENCE [LARGE SCALE GENOMIC DNA]</scope>
</reference>
<name>A0A0G1CFH1_9BACT</name>
<keyword evidence="1" id="KW-0812">Transmembrane</keyword>
<evidence type="ECO:0000313" key="2">
    <source>
        <dbReference type="EMBL" id="KKS84277.1"/>
    </source>
</evidence>
<feature type="transmembrane region" description="Helical" evidence="1">
    <location>
        <begin position="214"/>
        <end position="237"/>
    </location>
</feature>
<feature type="transmembrane region" description="Helical" evidence="1">
    <location>
        <begin position="257"/>
        <end position="278"/>
    </location>
</feature>
<feature type="transmembrane region" description="Helical" evidence="1">
    <location>
        <begin position="320"/>
        <end position="340"/>
    </location>
</feature>
<feature type="transmembrane region" description="Helical" evidence="1">
    <location>
        <begin position="96"/>
        <end position="114"/>
    </location>
</feature>
<feature type="transmembrane region" description="Helical" evidence="1">
    <location>
        <begin position="33"/>
        <end position="54"/>
    </location>
</feature>
<dbReference type="AlphaFoldDB" id="A0A0G1CFH1"/>
<evidence type="ECO:0000256" key="1">
    <source>
        <dbReference type="SAM" id="Phobius"/>
    </source>
</evidence>
<gene>
    <name evidence="2" type="ORF">UV61_C0033G0003</name>
</gene>
<comment type="caution">
    <text evidence="2">The sequence shown here is derived from an EMBL/GenBank/DDBJ whole genome shotgun (WGS) entry which is preliminary data.</text>
</comment>
<protein>
    <submittedName>
        <fullName evidence="2">Uncharacterized protein</fullName>
    </submittedName>
</protein>
<sequence>MFVNRLLADIDSIVELISFWEKNWPHIWWFPNWYLGVPFRFVSGPVVPVLVLLFRSLTGWAVATSYLALIGMTWLIGGIGVKLLVKELGGAKRQQWWSMVLFWLLPGSFFLLQFGNGLHHISTALLPWVFYFWWKYLKLTHPNPLLRIEGNSLGNEFRFPLFVRGGQGALLNEAWLIFTTLGVTLLLLINSAAILPLVIGLTALILLKSKTEWLAGFIKGILIILTAVSLATIWYTPRFWWIILGNPSFGGKPLSNVIPYILQLAQAFVPIVLGVWFVQKRYRLIQKLTRFGVFFGGSFLFLTLVRFASDPDFWMDWVGYGLELQLAAALLFPLVILNLFQDHKSIRIVTFFIILMLTIGEGVGVYTTYMSYKSYTSYKQRIVELVGGSVSQNDRIFLTGSGVFWLGEFARGQNLLDPQLDRDGTLVNHKGIVPPRMRSSQISPASPRFFEVGLLQVRGGRDEVSTHQTWAMGSYNIREGEKVELLKDWLAVFGVSTLLYQNETSVEYFKDYKNRQRFADMTCYLTCEKPDVIYKFPNSIARLAQKELLQVSPPKAGNDESTLATYTFKLGEPLEFAYIKPNQMIISGETKENEVISLAVAFDPHWKLTTGSGVVNSDNFGNLVITPSQNENEWSLTYQENWSSWMPGIVLSLISLAFLTQTKRMVELLERKTPAIGVIGKNEEDEY</sequence>
<accession>A0A0G1CFH1</accession>
<evidence type="ECO:0000313" key="3">
    <source>
        <dbReference type="Proteomes" id="UP000034050"/>
    </source>
</evidence>
<keyword evidence="1" id="KW-0472">Membrane</keyword>
<keyword evidence="1" id="KW-1133">Transmembrane helix</keyword>
<feature type="transmembrane region" description="Helical" evidence="1">
    <location>
        <begin position="121"/>
        <end position="137"/>
    </location>
</feature>